<evidence type="ECO:0000313" key="1">
    <source>
        <dbReference type="EMBL" id="ASJ73999.1"/>
    </source>
</evidence>
<dbReference type="KEGG" id="gai:IMCC3135_19600"/>
<dbReference type="RefSeq" id="WP_088919097.1">
    <property type="nucleotide sequence ID" value="NZ_CP018632.1"/>
</dbReference>
<dbReference type="Proteomes" id="UP000250079">
    <property type="component" value="Chromosome"/>
</dbReference>
<accession>A0A2Z2NRW9</accession>
<protein>
    <submittedName>
        <fullName evidence="1">Uncharacterized protein</fullName>
    </submittedName>
</protein>
<reference evidence="1 2" key="1">
    <citation type="submission" date="2016-12" db="EMBL/GenBank/DDBJ databases">
        <authorList>
            <person name="Song W.-J."/>
            <person name="Kurnit D.M."/>
        </authorList>
    </citation>
    <scope>NUCLEOTIDE SEQUENCE [LARGE SCALE GENOMIC DNA]</scope>
    <source>
        <strain evidence="1 2">IMCC3135</strain>
    </source>
</reference>
<organism evidence="1 2">
    <name type="scientific">Granulosicoccus antarcticus IMCC3135</name>
    <dbReference type="NCBI Taxonomy" id="1192854"/>
    <lineage>
        <taxon>Bacteria</taxon>
        <taxon>Pseudomonadati</taxon>
        <taxon>Pseudomonadota</taxon>
        <taxon>Gammaproteobacteria</taxon>
        <taxon>Chromatiales</taxon>
        <taxon>Granulosicoccaceae</taxon>
        <taxon>Granulosicoccus</taxon>
    </lineage>
</organism>
<sequence>MASQTIDYSQDPSNEWRDCSGNFLRLSSYVADMCEVDLVAPPGIKEYVQGGNNQRPGVAEARTTRGIAKWYDEKGMFVPIFYDGKKLTEAPDALLAIRENLKPGAVLWFSSKQPLAAKKKEGLYKEAGGYIGHMATITSVEKNSDGLVTGWKMYHGQNERKNNGITEHWWDWPSAYTSKGQAYPPGGYWNQRIVGFSQSLVPDSDIAVVALDN</sequence>
<dbReference type="AlphaFoldDB" id="A0A2Z2NRW9"/>
<name>A0A2Z2NRW9_9GAMM</name>
<dbReference type="EMBL" id="CP018632">
    <property type="protein sequence ID" value="ASJ73999.1"/>
    <property type="molecule type" value="Genomic_DNA"/>
</dbReference>
<gene>
    <name evidence="1" type="ORF">IMCC3135_19600</name>
</gene>
<evidence type="ECO:0000313" key="2">
    <source>
        <dbReference type="Proteomes" id="UP000250079"/>
    </source>
</evidence>
<keyword evidence="2" id="KW-1185">Reference proteome</keyword>
<proteinExistence type="predicted"/>